<organism evidence="1 2">
    <name type="scientific">Iodobacter arcticus</name>
    <dbReference type="NCBI Taxonomy" id="590593"/>
    <lineage>
        <taxon>Bacteria</taxon>
        <taxon>Pseudomonadati</taxon>
        <taxon>Pseudomonadota</taxon>
        <taxon>Betaproteobacteria</taxon>
        <taxon>Neisseriales</taxon>
        <taxon>Chitinibacteraceae</taxon>
        <taxon>Iodobacter</taxon>
    </lineage>
</organism>
<accession>A0ABW2R1H4</accession>
<sequence length="84" mass="9805">MTTNDPNATGELLLVDYFYETSSTHYDKSRKTRLYVAKDGAIVLEEFEDECNQFSGPRTERTERWKIDRENLIGLIKNNGKRSK</sequence>
<comment type="caution">
    <text evidence="1">The sequence shown here is derived from an EMBL/GenBank/DDBJ whole genome shotgun (WGS) entry which is preliminary data.</text>
</comment>
<name>A0ABW2R1H4_9NEIS</name>
<dbReference type="EMBL" id="JBHTBQ010000044">
    <property type="protein sequence ID" value="MFC7421787.1"/>
    <property type="molecule type" value="Genomic_DNA"/>
</dbReference>
<evidence type="ECO:0000313" key="2">
    <source>
        <dbReference type="Proteomes" id="UP001596473"/>
    </source>
</evidence>
<dbReference type="RefSeq" id="WP_380189374.1">
    <property type="nucleotide sequence ID" value="NZ_JBHTBQ010000044.1"/>
</dbReference>
<gene>
    <name evidence="1" type="ORF">ACFQNF_18160</name>
</gene>
<protein>
    <submittedName>
        <fullName evidence="1">Uncharacterized protein</fullName>
    </submittedName>
</protein>
<reference evidence="2" key="1">
    <citation type="journal article" date="2019" name="Int. J. Syst. Evol. Microbiol.">
        <title>The Global Catalogue of Microorganisms (GCM) 10K type strain sequencing project: providing services to taxonomists for standard genome sequencing and annotation.</title>
        <authorList>
            <consortium name="The Broad Institute Genomics Platform"/>
            <consortium name="The Broad Institute Genome Sequencing Center for Infectious Disease"/>
            <person name="Wu L."/>
            <person name="Ma J."/>
        </authorList>
    </citation>
    <scope>NUCLEOTIDE SEQUENCE [LARGE SCALE GENOMIC DNA]</scope>
    <source>
        <strain evidence="2">CCUG 62945</strain>
    </source>
</reference>
<proteinExistence type="predicted"/>
<keyword evidence="2" id="KW-1185">Reference proteome</keyword>
<evidence type="ECO:0000313" key="1">
    <source>
        <dbReference type="EMBL" id="MFC7421787.1"/>
    </source>
</evidence>
<dbReference type="Proteomes" id="UP001596473">
    <property type="component" value="Unassembled WGS sequence"/>
</dbReference>